<feature type="transmembrane region" description="Helical" evidence="10">
    <location>
        <begin position="276"/>
        <end position="299"/>
    </location>
</feature>
<dbReference type="GO" id="GO:0007608">
    <property type="term" value="P:sensory perception of smell"/>
    <property type="evidence" value="ECO:0007669"/>
    <property type="project" value="UniProtKB-KW"/>
</dbReference>
<evidence type="ECO:0000256" key="2">
    <source>
        <dbReference type="ARBA" id="ARBA00022475"/>
    </source>
</evidence>
<dbReference type="PANTHER" id="PTHR21137">
    <property type="entry name" value="ODORANT RECEPTOR"/>
    <property type="match status" value="1"/>
</dbReference>
<dbReference type="GO" id="GO:0007165">
    <property type="term" value="P:signal transduction"/>
    <property type="evidence" value="ECO:0007669"/>
    <property type="project" value="UniProtKB-KW"/>
</dbReference>
<sequence>MKDLLRSMEEDWKEVSKKEDEKKMMEYAKFSRSLAKKATIVCTGIIVSYTIKRCLSMRTEGRLYFFPAYFPFEAMTSPIFEFKFIGTMIGCTYYTVTYTSVDTFLAMLVLHVCGQLSRLQNELMNLNSATREEFHLKLSYIVKRHDYLNRMNFCISSINTLSAYTRTMLDVYERTSTEPNYSDPNSINNGYGITLSFVRACAMKGTELTLPHIRKEPPRNSSWYILAAKAHMDRSGVDREKKSHVRYAFGWNIYTMRIMGLWPQEKMYNPSENLKVFSAVFFMFSFVSLPQTVNLFFIWGDFDLVVENLAMDNVFFSITILKTIVFWLNGKTLKGLLNLMEEDRKEATKEDDIKRIMTVADNSRKITITVNIISHSIFIIYAIMHVATNYPTVRGLYFPAYFPWETKPSPNYELTFLGQLVACYYSTVIYSLVDTFLATLVLHVCGQLANLKHELINFQSETTEEFREKLGRIVKKHDYLNDFTETIENCFNMMLLIQMLGCTIILCLESFDTLEVLTGEKNEFFLLELGCIAFYVSYVLLQLYLYCYIGQRLLSESTEMADAAYECKWYNLSPNEAKCLILIMRRARSPLRITAGKFCSFNHELFTEVVRTAMGYLSVLYTVKSED</sequence>
<dbReference type="Proteomes" id="UP001607303">
    <property type="component" value="Unassembled WGS sequence"/>
</dbReference>
<evidence type="ECO:0000256" key="10">
    <source>
        <dbReference type="SAM" id="Phobius"/>
    </source>
</evidence>
<feature type="transmembrane region" description="Helical" evidence="10">
    <location>
        <begin position="366"/>
        <end position="387"/>
    </location>
</feature>
<dbReference type="Pfam" id="PF02949">
    <property type="entry name" value="7tm_6"/>
    <property type="match status" value="2"/>
</dbReference>
<evidence type="ECO:0000256" key="5">
    <source>
        <dbReference type="ARBA" id="ARBA00022725"/>
    </source>
</evidence>
<keyword evidence="7 10" id="KW-0472">Membrane</keyword>
<comment type="caution">
    <text evidence="11">The sequence shown here is derived from an EMBL/GenBank/DDBJ whole genome shotgun (WGS) entry which is preliminary data.</text>
</comment>
<dbReference type="PANTHER" id="PTHR21137:SF35">
    <property type="entry name" value="ODORANT RECEPTOR 19A-RELATED"/>
    <property type="match status" value="1"/>
</dbReference>
<name>A0ABD2C2H2_VESMC</name>
<feature type="transmembrane region" description="Helical" evidence="10">
    <location>
        <begin position="524"/>
        <end position="547"/>
    </location>
</feature>
<keyword evidence="8" id="KW-0675">Receptor</keyword>
<evidence type="ECO:0000256" key="7">
    <source>
        <dbReference type="ARBA" id="ARBA00023136"/>
    </source>
</evidence>
<evidence type="ECO:0000313" key="12">
    <source>
        <dbReference type="Proteomes" id="UP001607303"/>
    </source>
</evidence>
<evidence type="ECO:0000256" key="3">
    <source>
        <dbReference type="ARBA" id="ARBA00022606"/>
    </source>
</evidence>
<dbReference type="InterPro" id="IPR004117">
    <property type="entry name" value="7tm6_olfct_rcpt"/>
</dbReference>
<keyword evidence="2" id="KW-1003">Cell membrane</keyword>
<proteinExistence type="predicted"/>
<dbReference type="EMBL" id="JAYRBN010000061">
    <property type="protein sequence ID" value="KAL2739239.1"/>
    <property type="molecule type" value="Genomic_DNA"/>
</dbReference>
<feature type="transmembrane region" description="Helical" evidence="10">
    <location>
        <begin position="493"/>
        <end position="512"/>
    </location>
</feature>
<feature type="transmembrane region" description="Helical" evidence="10">
    <location>
        <begin position="311"/>
        <end position="330"/>
    </location>
</feature>
<dbReference type="GO" id="GO:0005886">
    <property type="term" value="C:plasma membrane"/>
    <property type="evidence" value="ECO:0007669"/>
    <property type="project" value="UniProtKB-SubCell"/>
</dbReference>
<accession>A0ABD2C2H2</accession>
<keyword evidence="12" id="KW-1185">Reference proteome</keyword>
<evidence type="ECO:0000256" key="9">
    <source>
        <dbReference type="ARBA" id="ARBA00023224"/>
    </source>
</evidence>
<gene>
    <name evidence="11" type="ORF">V1477_010628</name>
</gene>
<keyword evidence="9" id="KW-0807">Transducer</keyword>
<keyword evidence="4 10" id="KW-0812">Transmembrane</keyword>
<evidence type="ECO:0000256" key="4">
    <source>
        <dbReference type="ARBA" id="ARBA00022692"/>
    </source>
</evidence>
<feature type="transmembrane region" description="Helical" evidence="10">
    <location>
        <begin position="92"/>
        <end position="114"/>
    </location>
</feature>
<evidence type="ECO:0000256" key="1">
    <source>
        <dbReference type="ARBA" id="ARBA00004651"/>
    </source>
</evidence>
<dbReference type="AlphaFoldDB" id="A0ABD2C2H2"/>
<evidence type="ECO:0000256" key="8">
    <source>
        <dbReference type="ARBA" id="ARBA00023170"/>
    </source>
</evidence>
<comment type="subcellular location">
    <subcellularLocation>
        <location evidence="1">Cell membrane</location>
        <topology evidence="1">Multi-pass membrane protein</topology>
    </subcellularLocation>
</comment>
<feature type="transmembrane region" description="Helical" evidence="10">
    <location>
        <begin position="416"/>
        <end position="442"/>
    </location>
</feature>
<keyword evidence="5" id="KW-0552">Olfaction</keyword>
<evidence type="ECO:0000256" key="6">
    <source>
        <dbReference type="ARBA" id="ARBA00022989"/>
    </source>
</evidence>
<organism evidence="11 12">
    <name type="scientific">Vespula maculifrons</name>
    <name type="common">Eastern yellow jacket</name>
    <name type="synonym">Wasp</name>
    <dbReference type="NCBI Taxonomy" id="7453"/>
    <lineage>
        <taxon>Eukaryota</taxon>
        <taxon>Metazoa</taxon>
        <taxon>Ecdysozoa</taxon>
        <taxon>Arthropoda</taxon>
        <taxon>Hexapoda</taxon>
        <taxon>Insecta</taxon>
        <taxon>Pterygota</taxon>
        <taxon>Neoptera</taxon>
        <taxon>Endopterygota</taxon>
        <taxon>Hymenoptera</taxon>
        <taxon>Apocrita</taxon>
        <taxon>Aculeata</taxon>
        <taxon>Vespoidea</taxon>
        <taxon>Vespidae</taxon>
        <taxon>Vespinae</taxon>
        <taxon>Vespula</taxon>
    </lineage>
</organism>
<evidence type="ECO:0000313" key="11">
    <source>
        <dbReference type="EMBL" id="KAL2739239.1"/>
    </source>
</evidence>
<keyword evidence="3" id="KW-0716">Sensory transduction</keyword>
<protein>
    <submittedName>
        <fullName evidence="11">Odorant receptor 13a-like</fullName>
    </submittedName>
</protein>
<reference evidence="11 12" key="1">
    <citation type="journal article" date="2024" name="Ann. Entomol. Soc. Am.">
        <title>Genomic analyses of the southern and eastern yellowjacket wasps (Hymenoptera: Vespidae) reveal evolutionary signatures of social life.</title>
        <authorList>
            <person name="Catto M.A."/>
            <person name="Caine P.B."/>
            <person name="Orr S.E."/>
            <person name="Hunt B.G."/>
            <person name="Goodisman M.A.D."/>
        </authorList>
    </citation>
    <scope>NUCLEOTIDE SEQUENCE [LARGE SCALE GENOMIC DNA]</scope>
    <source>
        <strain evidence="11">232</strain>
        <tissue evidence="11">Head and thorax</tissue>
    </source>
</reference>
<keyword evidence="6 10" id="KW-1133">Transmembrane helix</keyword>